<dbReference type="GeneID" id="54580920"/>
<dbReference type="EMBL" id="ML987189">
    <property type="protein sequence ID" value="KAF2256462.1"/>
    <property type="molecule type" value="Genomic_DNA"/>
</dbReference>
<dbReference type="AlphaFoldDB" id="A0A6A6J2N1"/>
<dbReference type="PANTHER" id="PTHR36223">
    <property type="entry name" value="BETA-LACTAMASE-TYPE TRANSPEPTIDASE FOLD DOMAIN CONTAINING PROTEIN"/>
    <property type="match status" value="1"/>
</dbReference>
<keyword evidence="4" id="KW-1185">Reference proteome</keyword>
<dbReference type="Proteomes" id="UP000800094">
    <property type="component" value="Unassembled WGS sequence"/>
</dbReference>
<accession>A0A6A6J2N1</accession>
<dbReference type="RefSeq" id="XP_033691466.1">
    <property type="nucleotide sequence ID" value="XM_033827590.1"/>
</dbReference>
<dbReference type="Pfam" id="PF25534">
    <property type="entry name" value="DUF7918"/>
    <property type="match status" value="1"/>
</dbReference>
<feature type="region of interest" description="Disordered" evidence="1">
    <location>
        <begin position="266"/>
        <end position="287"/>
    </location>
</feature>
<dbReference type="OrthoDB" id="3364132at2759"/>
<name>A0A6A6J2N1_9PLEO</name>
<dbReference type="PANTHER" id="PTHR36223:SF1">
    <property type="entry name" value="TRANSCRIPTION ELONGATION FACTOR EAF N-TERMINAL DOMAIN-CONTAINING PROTEIN"/>
    <property type="match status" value="1"/>
</dbReference>
<evidence type="ECO:0000256" key="1">
    <source>
        <dbReference type="SAM" id="MobiDB-lite"/>
    </source>
</evidence>
<evidence type="ECO:0000313" key="4">
    <source>
        <dbReference type="Proteomes" id="UP000800094"/>
    </source>
</evidence>
<sequence length="313" mass="35578">MAITESHPRIKVEIICNGTALKEYDDDENDDSRDTVTRYIEAKSGEEFEVRHTLTKPYPDTAVLFVILLDGKWTRGSFMRPSSFHGQTTDMTVKGANTVIDEEWFLKKFCFSELTIDDSDLGLAGDELMKTLKEMGEIKVEAYAVKNLRDSHHGPRQATMTDLGTIPEKALKGRGTTHSTSLRAPTPVSKGTVLHYEYVDPDKKPFAIYKFKHRSRDALKSLMVIPRSLSPVPLEERDINTLNPEEMRELLKRQKEQEAARKVKLEVKRERPRGHNVPANGDDDDDEVSFVSAKRRKLTVIIDEDGMETIDLT</sequence>
<proteinExistence type="predicted"/>
<protein>
    <recommendedName>
        <fullName evidence="2">DUF7918 domain-containing protein</fullName>
    </recommendedName>
</protein>
<reference evidence="3" key="1">
    <citation type="journal article" date="2020" name="Stud. Mycol.">
        <title>101 Dothideomycetes genomes: a test case for predicting lifestyles and emergence of pathogens.</title>
        <authorList>
            <person name="Haridas S."/>
            <person name="Albert R."/>
            <person name="Binder M."/>
            <person name="Bloem J."/>
            <person name="Labutti K."/>
            <person name="Salamov A."/>
            <person name="Andreopoulos B."/>
            <person name="Baker S."/>
            <person name="Barry K."/>
            <person name="Bills G."/>
            <person name="Bluhm B."/>
            <person name="Cannon C."/>
            <person name="Castanera R."/>
            <person name="Culley D."/>
            <person name="Daum C."/>
            <person name="Ezra D."/>
            <person name="Gonzalez J."/>
            <person name="Henrissat B."/>
            <person name="Kuo A."/>
            <person name="Liang C."/>
            <person name="Lipzen A."/>
            <person name="Lutzoni F."/>
            <person name="Magnuson J."/>
            <person name="Mondo S."/>
            <person name="Nolan M."/>
            <person name="Ohm R."/>
            <person name="Pangilinan J."/>
            <person name="Park H.-J."/>
            <person name="Ramirez L."/>
            <person name="Alfaro M."/>
            <person name="Sun H."/>
            <person name="Tritt A."/>
            <person name="Yoshinaga Y."/>
            <person name="Zwiers L.-H."/>
            <person name="Turgeon B."/>
            <person name="Goodwin S."/>
            <person name="Spatafora J."/>
            <person name="Crous P."/>
            <person name="Grigoriev I."/>
        </authorList>
    </citation>
    <scope>NUCLEOTIDE SEQUENCE</scope>
    <source>
        <strain evidence="3">CBS 122368</strain>
    </source>
</reference>
<organism evidence="3 4">
    <name type="scientific">Trematosphaeria pertusa</name>
    <dbReference type="NCBI Taxonomy" id="390896"/>
    <lineage>
        <taxon>Eukaryota</taxon>
        <taxon>Fungi</taxon>
        <taxon>Dikarya</taxon>
        <taxon>Ascomycota</taxon>
        <taxon>Pezizomycotina</taxon>
        <taxon>Dothideomycetes</taxon>
        <taxon>Pleosporomycetidae</taxon>
        <taxon>Pleosporales</taxon>
        <taxon>Massarineae</taxon>
        <taxon>Trematosphaeriaceae</taxon>
        <taxon>Trematosphaeria</taxon>
    </lineage>
</organism>
<evidence type="ECO:0000259" key="2">
    <source>
        <dbReference type="Pfam" id="PF25534"/>
    </source>
</evidence>
<feature type="region of interest" description="Disordered" evidence="1">
    <location>
        <begin position="152"/>
        <end position="187"/>
    </location>
</feature>
<dbReference type="InterPro" id="IPR057678">
    <property type="entry name" value="DUF7918"/>
</dbReference>
<evidence type="ECO:0000313" key="3">
    <source>
        <dbReference type="EMBL" id="KAF2256462.1"/>
    </source>
</evidence>
<feature type="domain" description="DUF7918" evidence="2">
    <location>
        <begin position="10"/>
        <end position="228"/>
    </location>
</feature>
<gene>
    <name evidence="3" type="ORF">BU26DRAFT_513286</name>
</gene>